<evidence type="ECO:0000259" key="8">
    <source>
        <dbReference type="Pfam" id="PF01288"/>
    </source>
</evidence>
<keyword evidence="6" id="KW-0067">ATP-binding</keyword>
<dbReference type="NCBIfam" id="TIGR01498">
    <property type="entry name" value="folK"/>
    <property type="match status" value="1"/>
</dbReference>
<evidence type="ECO:0000256" key="2">
    <source>
        <dbReference type="ARBA" id="ARBA00013253"/>
    </source>
</evidence>
<dbReference type="GO" id="GO:0003848">
    <property type="term" value="F:2-amino-4-hydroxy-6-hydroxymethyldihydropteridine diphosphokinase activity"/>
    <property type="evidence" value="ECO:0007669"/>
    <property type="project" value="UniProtKB-EC"/>
</dbReference>
<keyword evidence="5 9" id="KW-0418">Kinase</keyword>
<dbReference type="PANTHER" id="PTHR43071:SF2">
    <property type="entry name" value="2-AMINO-4-HYDROXY-6-HYDROXYMETHYLDIHYDROPTERIDINE PYROPHOSPHOKINASE"/>
    <property type="match status" value="1"/>
</dbReference>
<proteinExistence type="predicted"/>
<evidence type="ECO:0000313" key="9">
    <source>
        <dbReference type="EMBL" id="SFV67109.1"/>
    </source>
</evidence>
<protein>
    <recommendedName>
        <fullName evidence="2">2-amino-4-hydroxy-6-hydroxymethyldihydropteridine diphosphokinase</fullName>
        <ecNumber evidence="2">2.7.6.3</ecNumber>
    </recommendedName>
</protein>
<dbReference type="AlphaFoldDB" id="A0A1W1CMW6"/>
<evidence type="ECO:0000256" key="1">
    <source>
        <dbReference type="ARBA" id="ARBA00005051"/>
    </source>
</evidence>
<evidence type="ECO:0000256" key="5">
    <source>
        <dbReference type="ARBA" id="ARBA00022777"/>
    </source>
</evidence>
<organism evidence="9">
    <name type="scientific">hydrothermal vent metagenome</name>
    <dbReference type="NCBI Taxonomy" id="652676"/>
    <lineage>
        <taxon>unclassified sequences</taxon>
        <taxon>metagenomes</taxon>
        <taxon>ecological metagenomes</taxon>
    </lineage>
</organism>
<dbReference type="EMBL" id="FPHJ01000055">
    <property type="protein sequence ID" value="SFV67109.1"/>
    <property type="molecule type" value="Genomic_DNA"/>
</dbReference>
<name>A0A1W1CMW6_9ZZZZ</name>
<keyword evidence="7" id="KW-0289">Folate biosynthesis</keyword>
<dbReference type="UniPathway" id="UPA00077">
    <property type="reaction ID" value="UER00155"/>
</dbReference>
<feature type="domain" description="7,8-dihydro-6-hydroxymethylpterin-pyrophosphokinase" evidence="8">
    <location>
        <begin position="6"/>
        <end position="128"/>
    </location>
</feature>
<sequence>MPIIHINLGSNVDKTYNINQAINLISKSFNILEKSAIYQSPAEGFEGADFYNIGINAQTDLSIIETNKILRKIEKKLGRNRNIPKFSDRKIDLDLVLYDNIIDKNLNIPRNDILKYAFVLAPLVELNPKQKHPVEGITYQQLWDKFTTKENLKRL</sequence>
<keyword evidence="3 9" id="KW-0808">Transferase</keyword>
<dbReference type="GO" id="GO:0046656">
    <property type="term" value="P:folic acid biosynthetic process"/>
    <property type="evidence" value="ECO:0007669"/>
    <property type="project" value="UniProtKB-KW"/>
</dbReference>
<reference evidence="9" key="1">
    <citation type="submission" date="2016-10" db="EMBL/GenBank/DDBJ databases">
        <authorList>
            <person name="de Groot N.N."/>
        </authorList>
    </citation>
    <scope>NUCLEOTIDE SEQUENCE</scope>
</reference>
<dbReference type="GO" id="GO:0046654">
    <property type="term" value="P:tetrahydrofolate biosynthetic process"/>
    <property type="evidence" value="ECO:0007669"/>
    <property type="project" value="UniProtKB-UniPathway"/>
</dbReference>
<dbReference type="SUPFAM" id="SSF55083">
    <property type="entry name" value="6-hydroxymethyl-7,8-dihydropterin pyrophosphokinase, HPPK"/>
    <property type="match status" value="1"/>
</dbReference>
<comment type="pathway">
    <text evidence="1">Cofactor biosynthesis; tetrahydrofolate biosynthesis; 2-amino-4-hydroxy-6-hydroxymethyl-7,8-dihydropteridine diphosphate from 7,8-dihydroneopterin triphosphate: step 4/4.</text>
</comment>
<dbReference type="EC" id="2.7.6.3" evidence="2"/>
<evidence type="ECO:0000256" key="7">
    <source>
        <dbReference type="ARBA" id="ARBA00022909"/>
    </source>
</evidence>
<dbReference type="Pfam" id="PF01288">
    <property type="entry name" value="HPPK"/>
    <property type="match status" value="1"/>
</dbReference>
<dbReference type="Gene3D" id="3.30.70.560">
    <property type="entry name" value="7,8-Dihydro-6-hydroxymethylpterin-pyrophosphokinase HPPK"/>
    <property type="match status" value="1"/>
</dbReference>
<gene>
    <name evidence="9" type="ORF">MNB_SUP05-5-879</name>
</gene>
<evidence type="ECO:0000256" key="3">
    <source>
        <dbReference type="ARBA" id="ARBA00022679"/>
    </source>
</evidence>
<dbReference type="GO" id="GO:0005524">
    <property type="term" value="F:ATP binding"/>
    <property type="evidence" value="ECO:0007669"/>
    <property type="project" value="UniProtKB-KW"/>
</dbReference>
<evidence type="ECO:0000256" key="4">
    <source>
        <dbReference type="ARBA" id="ARBA00022741"/>
    </source>
</evidence>
<accession>A0A1W1CMW6</accession>
<dbReference type="PANTHER" id="PTHR43071">
    <property type="entry name" value="2-AMINO-4-HYDROXY-6-HYDROXYMETHYLDIHYDROPTERIDINE PYROPHOSPHOKINASE"/>
    <property type="match status" value="1"/>
</dbReference>
<keyword evidence="4" id="KW-0547">Nucleotide-binding</keyword>
<dbReference type="InterPro" id="IPR035907">
    <property type="entry name" value="Hppk_sf"/>
</dbReference>
<dbReference type="InterPro" id="IPR000550">
    <property type="entry name" value="Hppk"/>
</dbReference>
<dbReference type="GO" id="GO:0016301">
    <property type="term" value="F:kinase activity"/>
    <property type="evidence" value="ECO:0007669"/>
    <property type="project" value="UniProtKB-KW"/>
</dbReference>
<evidence type="ECO:0000256" key="6">
    <source>
        <dbReference type="ARBA" id="ARBA00022840"/>
    </source>
</evidence>